<name>A0A453ICM1_AEGTS</name>
<evidence type="ECO:0000313" key="1">
    <source>
        <dbReference type="EnsemblPlants" id="AET4Gv20517300.2"/>
    </source>
</evidence>
<reference evidence="2" key="1">
    <citation type="journal article" date="2014" name="Science">
        <title>Ancient hybridizations among the ancestral genomes of bread wheat.</title>
        <authorList>
            <consortium name="International Wheat Genome Sequencing Consortium,"/>
            <person name="Marcussen T."/>
            <person name="Sandve S.R."/>
            <person name="Heier L."/>
            <person name="Spannagl M."/>
            <person name="Pfeifer M."/>
            <person name="Jakobsen K.S."/>
            <person name="Wulff B.B."/>
            <person name="Steuernagel B."/>
            <person name="Mayer K.F."/>
            <person name="Olsen O.A."/>
        </authorList>
    </citation>
    <scope>NUCLEOTIDE SEQUENCE [LARGE SCALE GENOMIC DNA]</scope>
    <source>
        <strain evidence="2">cv. AL8/78</strain>
    </source>
</reference>
<dbReference type="AlphaFoldDB" id="A0A453ICM1"/>
<dbReference type="EnsemblPlants" id="AET4Gv20517300.1">
    <property type="protein sequence ID" value="AET4Gv20517300.1"/>
    <property type="gene ID" value="AET4Gv20517300"/>
</dbReference>
<organism evidence="1 2">
    <name type="scientific">Aegilops tauschii subsp. strangulata</name>
    <name type="common">Goatgrass</name>
    <dbReference type="NCBI Taxonomy" id="200361"/>
    <lineage>
        <taxon>Eukaryota</taxon>
        <taxon>Viridiplantae</taxon>
        <taxon>Streptophyta</taxon>
        <taxon>Embryophyta</taxon>
        <taxon>Tracheophyta</taxon>
        <taxon>Spermatophyta</taxon>
        <taxon>Magnoliopsida</taxon>
        <taxon>Liliopsida</taxon>
        <taxon>Poales</taxon>
        <taxon>Poaceae</taxon>
        <taxon>BOP clade</taxon>
        <taxon>Pooideae</taxon>
        <taxon>Triticodae</taxon>
        <taxon>Triticeae</taxon>
        <taxon>Triticinae</taxon>
        <taxon>Aegilops</taxon>
    </lineage>
</organism>
<accession>A0A453ICM1</accession>
<reference evidence="1" key="3">
    <citation type="journal article" date="2017" name="Nature">
        <title>Genome sequence of the progenitor of the wheat D genome Aegilops tauschii.</title>
        <authorList>
            <person name="Luo M.C."/>
            <person name="Gu Y.Q."/>
            <person name="Puiu D."/>
            <person name="Wang H."/>
            <person name="Twardziok S.O."/>
            <person name="Deal K.R."/>
            <person name="Huo N."/>
            <person name="Zhu T."/>
            <person name="Wang L."/>
            <person name="Wang Y."/>
            <person name="McGuire P.E."/>
            <person name="Liu S."/>
            <person name="Long H."/>
            <person name="Ramasamy R.K."/>
            <person name="Rodriguez J.C."/>
            <person name="Van S.L."/>
            <person name="Yuan L."/>
            <person name="Wang Z."/>
            <person name="Xia Z."/>
            <person name="Xiao L."/>
            <person name="Anderson O.D."/>
            <person name="Ouyang S."/>
            <person name="Liang Y."/>
            <person name="Zimin A.V."/>
            <person name="Pertea G."/>
            <person name="Qi P."/>
            <person name="Bennetzen J.L."/>
            <person name="Dai X."/>
            <person name="Dawson M.W."/>
            <person name="Muller H.G."/>
            <person name="Kugler K."/>
            <person name="Rivarola-Duarte L."/>
            <person name="Spannagl M."/>
            <person name="Mayer K.F.X."/>
            <person name="Lu F.H."/>
            <person name="Bevan M.W."/>
            <person name="Leroy P."/>
            <person name="Li P."/>
            <person name="You F.M."/>
            <person name="Sun Q."/>
            <person name="Liu Z."/>
            <person name="Lyons E."/>
            <person name="Wicker T."/>
            <person name="Salzberg S.L."/>
            <person name="Devos K.M."/>
            <person name="Dvorak J."/>
        </authorList>
    </citation>
    <scope>NUCLEOTIDE SEQUENCE [LARGE SCALE GENOMIC DNA]</scope>
    <source>
        <strain evidence="1">cv. AL8/78</strain>
    </source>
</reference>
<dbReference type="EnsemblPlants" id="AET4Gv20517300.2">
    <property type="protein sequence ID" value="AET4Gv20517300.2"/>
    <property type="gene ID" value="AET4Gv20517300"/>
</dbReference>
<reference evidence="1" key="4">
    <citation type="submission" date="2019-03" db="UniProtKB">
        <authorList>
            <consortium name="EnsemblPlants"/>
        </authorList>
    </citation>
    <scope>IDENTIFICATION</scope>
</reference>
<dbReference type="Gramene" id="AET4Gv20517300.1">
    <property type="protein sequence ID" value="AET4Gv20517300.1"/>
    <property type="gene ID" value="AET4Gv20517300"/>
</dbReference>
<reference evidence="2" key="2">
    <citation type="journal article" date="2017" name="Nat. Plants">
        <title>The Aegilops tauschii genome reveals multiple impacts of transposons.</title>
        <authorList>
            <person name="Zhao G."/>
            <person name="Zou C."/>
            <person name="Li K."/>
            <person name="Wang K."/>
            <person name="Li T."/>
            <person name="Gao L."/>
            <person name="Zhang X."/>
            <person name="Wang H."/>
            <person name="Yang Z."/>
            <person name="Liu X."/>
            <person name="Jiang W."/>
            <person name="Mao L."/>
            <person name="Kong X."/>
            <person name="Jiao Y."/>
            <person name="Jia J."/>
        </authorList>
    </citation>
    <scope>NUCLEOTIDE SEQUENCE [LARGE SCALE GENOMIC DNA]</scope>
    <source>
        <strain evidence="2">cv. AL8/78</strain>
    </source>
</reference>
<protein>
    <submittedName>
        <fullName evidence="1">Uncharacterized protein</fullName>
    </submittedName>
</protein>
<keyword evidence="2" id="KW-1185">Reference proteome</keyword>
<sequence length="81" mass="9413">MEAYIILHNMIIEDEGEMVHIPLDLNENPGTYFALPPEVNRGPNICFTDVLQRNSSIRARPTHLKLKQDLVEHIWQKFGDE</sequence>
<dbReference type="Proteomes" id="UP000015105">
    <property type="component" value="Chromosome 4D"/>
</dbReference>
<reference evidence="1" key="5">
    <citation type="journal article" date="2021" name="G3 (Bethesda)">
        <title>Aegilops tauschii genome assembly Aet v5.0 features greater sequence contiguity and improved annotation.</title>
        <authorList>
            <person name="Wang L."/>
            <person name="Zhu T."/>
            <person name="Rodriguez J.C."/>
            <person name="Deal K.R."/>
            <person name="Dubcovsky J."/>
            <person name="McGuire P.E."/>
            <person name="Lux T."/>
            <person name="Spannagl M."/>
            <person name="Mayer K.F.X."/>
            <person name="Baldrich P."/>
            <person name="Meyers B.C."/>
            <person name="Huo N."/>
            <person name="Gu Y.Q."/>
            <person name="Zhou H."/>
            <person name="Devos K.M."/>
            <person name="Bennetzen J.L."/>
            <person name="Unver T."/>
            <person name="Budak H."/>
            <person name="Gulick P.J."/>
            <person name="Galiba G."/>
            <person name="Kalapos B."/>
            <person name="Nelson D.R."/>
            <person name="Li P."/>
            <person name="You F.M."/>
            <person name="Luo M.C."/>
            <person name="Dvorak J."/>
        </authorList>
    </citation>
    <scope>NUCLEOTIDE SEQUENCE [LARGE SCALE GENOMIC DNA]</scope>
    <source>
        <strain evidence="1">cv. AL8/78</strain>
    </source>
</reference>
<dbReference type="Gramene" id="AET4Gv20517300.2">
    <property type="protein sequence ID" value="AET4Gv20517300.2"/>
    <property type="gene ID" value="AET4Gv20517300"/>
</dbReference>
<proteinExistence type="predicted"/>
<dbReference type="STRING" id="200361.A0A453ICM1"/>
<evidence type="ECO:0000313" key="2">
    <source>
        <dbReference type="Proteomes" id="UP000015105"/>
    </source>
</evidence>